<feature type="region of interest" description="Disordered" evidence="7">
    <location>
        <begin position="927"/>
        <end position="949"/>
    </location>
</feature>
<evidence type="ECO:0000313" key="11">
    <source>
        <dbReference type="RefSeq" id="XP_030621223.1"/>
    </source>
</evidence>
<feature type="region of interest" description="Disordered" evidence="7">
    <location>
        <begin position="665"/>
        <end position="732"/>
    </location>
</feature>
<feature type="domain" description="Ig-like" evidence="9">
    <location>
        <begin position="1863"/>
        <end position="1958"/>
    </location>
</feature>
<dbReference type="PANTHER" id="PTHR45842">
    <property type="entry name" value="SYNAPTIC ADHESION-LIKE MOLECULE SALM"/>
    <property type="match status" value="1"/>
</dbReference>
<dbReference type="RefSeq" id="XP_030621223.1">
    <property type="nucleotide sequence ID" value="XM_030765363.1"/>
</dbReference>
<feature type="domain" description="Ig-like" evidence="9">
    <location>
        <begin position="1373"/>
        <end position="1460"/>
    </location>
</feature>
<dbReference type="FunFam" id="2.60.40.10:FF:000032">
    <property type="entry name" value="palladin isoform X1"/>
    <property type="match status" value="1"/>
</dbReference>
<feature type="region of interest" description="Disordered" evidence="7">
    <location>
        <begin position="1200"/>
        <end position="1222"/>
    </location>
</feature>
<dbReference type="Proteomes" id="UP000504632">
    <property type="component" value="Chromosome 2"/>
</dbReference>
<keyword evidence="5" id="KW-0325">Glycoprotein</keyword>
<dbReference type="InterPro" id="IPR001611">
    <property type="entry name" value="Leu-rich_rpt"/>
</dbReference>
<dbReference type="InterPro" id="IPR050467">
    <property type="entry name" value="LRFN"/>
</dbReference>
<evidence type="ECO:0000256" key="5">
    <source>
        <dbReference type="ARBA" id="ARBA00023180"/>
    </source>
</evidence>
<feature type="domain" description="Ig-like" evidence="9">
    <location>
        <begin position="2061"/>
        <end position="2150"/>
    </location>
</feature>
<keyword evidence="6" id="KW-0393">Immunoglobulin domain</keyword>
<evidence type="ECO:0000256" key="7">
    <source>
        <dbReference type="SAM" id="MobiDB-lite"/>
    </source>
</evidence>
<evidence type="ECO:0000256" key="8">
    <source>
        <dbReference type="SAM" id="SignalP"/>
    </source>
</evidence>
<feature type="signal peptide" evidence="8">
    <location>
        <begin position="1"/>
        <end position="21"/>
    </location>
</feature>
<reference evidence="11" key="1">
    <citation type="submission" date="2025-08" db="UniProtKB">
        <authorList>
            <consortium name="RefSeq"/>
        </authorList>
    </citation>
    <scope>IDENTIFICATION</scope>
</reference>
<protein>
    <submittedName>
        <fullName evidence="11">Matrix-remodeling-associated protein 5</fullName>
    </submittedName>
</protein>
<dbReference type="CDD" id="cd00096">
    <property type="entry name" value="Ig"/>
    <property type="match status" value="2"/>
</dbReference>
<organism evidence="10 11">
    <name type="scientific">Chanos chanos</name>
    <name type="common">Milkfish</name>
    <name type="synonym">Mugil chanos</name>
    <dbReference type="NCBI Taxonomy" id="29144"/>
    <lineage>
        <taxon>Eukaryota</taxon>
        <taxon>Metazoa</taxon>
        <taxon>Chordata</taxon>
        <taxon>Craniata</taxon>
        <taxon>Vertebrata</taxon>
        <taxon>Euteleostomi</taxon>
        <taxon>Actinopterygii</taxon>
        <taxon>Neopterygii</taxon>
        <taxon>Teleostei</taxon>
        <taxon>Ostariophysi</taxon>
        <taxon>Gonorynchiformes</taxon>
        <taxon>Chanidae</taxon>
        <taxon>Chanos</taxon>
    </lineage>
</organism>
<feature type="compositionally biased region" description="Basic and acidic residues" evidence="7">
    <location>
        <begin position="722"/>
        <end position="732"/>
    </location>
</feature>
<dbReference type="Pfam" id="PF07679">
    <property type="entry name" value="I-set"/>
    <property type="match status" value="6"/>
</dbReference>
<feature type="domain" description="Ig-like" evidence="9">
    <location>
        <begin position="477"/>
        <end position="559"/>
    </location>
</feature>
<dbReference type="Gene3D" id="3.80.10.10">
    <property type="entry name" value="Ribonuclease Inhibitor"/>
    <property type="match status" value="2"/>
</dbReference>
<dbReference type="Pfam" id="PF13927">
    <property type="entry name" value="Ig_3"/>
    <property type="match status" value="4"/>
</dbReference>
<dbReference type="FunFam" id="2.60.40.10:FF:001306">
    <property type="entry name" value="Matrix remodeling associated 5"/>
    <property type="match status" value="1"/>
</dbReference>
<dbReference type="InterPro" id="IPR013783">
    <property type="entry name" value="Ig-like_fold"/>
</dbReference>
<dbReference type="GeneID" id="115804874"/>
<feature type="domain" description="Ig-like" evidence="9">
    <location>
        <begin position="567"/>
        <end position="657"/>
    </location>
</feature>
<feature type="region of interest" description="Disordered" evidence="7">
    <location>
        <begin position="788"/>
        <end position="830"/>
    </location>
</feature>
<evidence type="ECO:0000313" key="10">
    <source>
        <dbReference type="Proteomes" id="UP000504632"/>
    </source>
</evidence>
<accession>A0A6J2UML0</accession>
<dbReference type="InterPro" id="IPR013098">
    <property type="entry name" value="Ig_I-set"/>
</dbReference>
<gene>
    <name evidence="11" type="primary">LOC115804874</name>
</gene>
<feature type="domain" description="Ig-like" evidence="9">
    <location>
        <begin position="1969"/>
        <end position="2056"/>
    </location>
</feature>
<keyword evidence="10" id="KW-1185">Reference proteome</keyword>
<feature type="domain" description="Ig-like" evidence="9">
    <location>
        <begin position="1275"/>
        <end position="1369"/>
    </location>
</feature>
<dbReference type="InterPro" id="IPR000483">
    <property type="entry name" value="Cys-rich_flank_reg_C"/>
</dbReference>
<feature type="domain" description="Ig-like" evidence="9">
    <location>
        <begin position="1470"/>
        <end position="1563"/>
    </location>
</feature>
<dbReference type="InterPro" id="IPR003591">
    <property type="entry name" value="Leu-rich_rpt_typical-subtyp"/>
</dbReference>
<evidence type="ECO:0000256" key="6">
    <source>
        <dbReference type="ARBA" id="ARBA00023319"/>
    </source>
</evidence>
<dbReference type="InParanoid" id="A0A6J2UML0"/>
<keyword evidence="1" id="KW-0433">Leucine-rich repeat</keyword>
<dbReference type="PROSITE" id="PS50835">
    <property type="entry name" value="IG_LIKE"/>
    <property type="match status" value="11"/>
</dbReference>
<feature type="compositionally biased region" description="Basic and acidic residues" evidence="7">
    <location>
        <begin position="809"/>
        <end position="830"/>
    </location>
</feature>
<keyword evidence="2 8" id="KW-0732">Signal</keyword>
<feature type="domain" description="Ig-like" evidence="9">
    <location>
        <begin position="1666"/>
        <end position="1761"/>
    </location>
</feature>
<sequence length="2251" mass="250410">MPVPRLLAPLVLMVILPACLCACPRSCSCPGQKEVHCTFRHLPSIPHNIPKDTQRVNLGYNNIEAVRTSDFANLHQLEMLMLHGNDITTVASGSFYHLRSLQILKLSYNKLKTIDAGMLEGLTSLVRLHLDHNLIDFIEPFSFNGLTSLKLLQLEGNRLQDLHPQTFITLSILGNFWGSTLRHLYLAENRLDYLLPGTLQHLSKLEVISLHGNPWTCDCHLEWLIEWKKKHEGIVKCKKDRDSAASEICAVCSSPQLLNNTQIFQLTKEKLTCERPSLQSPLKIGESSIWEDLEPDLPYIKDLESPLGQLTFVLSDSHGNVAHVACDVSRPTESTSMVWEHLKKSEQVEVNVTLISLLECEIDKEALQNLWRLVAYYYESPAILERGLKHENTSRVTYRYSQVSSEDSPYFTDLKGHLTANPTWLLQPRVTLQLNRQKTTTRKLVLNFSTFITKRISGRGEQEDVISSWAMIQRRTPGRIQSVLEHSDASMDCSVLSSGHQPVRWMLPDLTTLDNSDSKRDVSEHSKLIIKNTSLSDSGMYHCFIQTDTEVDIVSFRLTVRTNLLSPSDLNGKKMSVESGESLTLPCYVNSPQPSETKWFLPNNQILGSSEPNGKAYVSQNNSLVIEKVTHEDAGEYSCLAANLYGVDMLSHLVVVTGEKVKDPPDISVAEGESPLFEGEENEGSGFQEIKRPTSKKTQQRVDGKHRSSGGLLRPGTKGKRIKETVRKPNKSVKELDPHRWAEFLAKVNVKVSTAQPFPITMTTATKSTTAESVTQTTYIFTTNASPTTITEGTSSPTSISSPGVQSEKSFDKGTYVEKEGTRHRDPLHHREDYSNIPEVISLNPESTSASPIVPAAKNVTQPQKQVDRYELEERIKANNNPIWTQRRRPTFRRRRPPLHRFRPQRPTLPPSTTEYIQFSKSLSPTKVSEFTQRKEEETKATGKNKEDTAIKLKGSSQLDLLTEEPPQVYTILGVTLEPIQNKLHGRENSEDISWGSDKTEDKTKQHSLTVKTTNSPYLYHTNVKSPLSPKITVTTVKPVLTETVRHRMDKPKTRLENSDYSNGFPIHPWINQQHTQKRTQTSLKQQPFTPPPFWLYTDRAPLSPTDYSSRQRYSPDRPWHFHYTGGRVTEVTNRPEITAETAKPTAYISGSTATAFPLTLPPHSSSSPRARDFLLFSRLRNRYRQSQIDAYRLSQLGKPVTSKPSVTKPTPHQAPKLPSVYKSVTPPSIPVSVNKPQSTTSVFYGSRWHHSYFGTKKLSTALPFPNLMGNGLKPRITSANSVSVSALAETDISIPCESSGDPEPSLSWTQVSTGISIPANTKHGQRFEVHSNGTFVIKNVQLQDRGQYLCTAQNKFGSDRMVITLTVQTQPPKIYGVKAKDISVYLGKPINLDCVAVGKPKAQISWILPDRSFVREVGSFAKAASFFPNGTLSIKSANFSNKGDYMCIASNAAGADTVTYHIHVAALPPTITEGATESIAIQSGRSVYLHCTAKGEPMPLLKWSLPDGAHMKPTQFLGRRLFVFPNGTLFIKSVVPLDSGRYECSATNVVGSAKRVLQLDIGQETPIPWQRPSQQHSVKAMYGSTVFLHCPESAGSQRGTVWRLPSKILLEHRYSPQRHITAFPNGTVRILQLTEKDAGSYLCIFQRPNGEDMELFQVEVLMKPPKIENAGAQQKRVANGENFQVDCVASGLPDPEVSWSLPDGTVINNALQSDDSGTRSQRYIIFGNGTLLLHQMDKKDEGDYTCYAKNTLGEDEMRVSVKVISNSPKTSSKDQLTIFAPLGESVYMKCDALRKSQPTIIWLSPRNDIITSNPIKYQIMNDGTLVIKKVNLSDQGKYACVARNSAGDNIKNVMLQIEDRAPRINGKKGQTNMKILAVSYQTLLLDCKAEGVPEPQITWTTSYGMSLPTPYLGGRFQVHKNGSLELRGIRKADEGQFLCVATNYLGEASLGFDLEVASLAEKPSFSVPNIEVLPLRPDGGDITLECHATGKPKPELAWILPNSTVMAPGLRLQRFIHYPENGTLRIIQPVTNDKGVYRCLAKNVAGQVEKRYALEPGRKPQIRGTAGAMKISFGQTLNMPCTVDGWPEATITWTLPNGLVLDKPQVIERVTYLSNGTLQIRETAKSDRGTYLCKATNTFGTSILSYPVTVMVFPPRITNAPPSIIRVNKGSPVTLNCIASGIPKPDISWTLPGRTTLVPSNRFATQGGIHMTVEGSLVIQDPGLMNSGIYKCNAKNALGTDFKATYLQVI</sequence>
<dbReference type="InterPro" id="IPR003599">
    <property type="entry name" value="Ig_sub"/>
</dbReference>
<feature type="chain" id="PRO_5026844964" evidence="8">
    <location>
        <begin position="22"/>
        <end position="2251"/>
    </location>
</feature>
<dbReference type="SMART" id="SM00408">
    <property type="entry name" value="IGc2"/>
    <property type="match status" value="12"/>
</dbReference>
<dbReference type="SUPFAM" id="SSF52058">
    <property type="entry name" value="L domain-like"/>
    <property type="match status" value="1"/>
</dbReference>
<dbReference type="Gene3D" id="2.60.40.10">
    <property type="entry name" value="Immunoglobulins"/>
    <property type="match status" value="12"/>
</dbReference>
<dbReference type="SMART" id="SM00409">
    <property type="entry name" value="IG"/>
    <property type="match status" value="12"/>
</dbReference>
<dbReference type="PANTHER" id="PTHR45842:SF25">
    <property type="entry name" value="CARBOXYPEPTIDASE N SUBUNIT 2-LIKE"/>
    <property type="match status" value="1"/>
</dbReference>
<evidence type="ECO:0000256" key="2">
    <source>
        <dbReference type="ARBA" id="ARBA00022729"/>
    </source>
</evidence>
<feature type="domain" description="Ig-like" evidence="9">
    <location>
        <begin position="2156"/>
        <end position="2251"/>
    </location>
</feature>
<dbReference type="InterPro" id="IPR032675">
    <property type="entry name" value="LRR_dom_sf"/>
</dbReference>
<dbReference type="InterPro" id="IPR003598">
    <property type="entry name" value="Ig_sub2"/>
</dbReference>
<feature type="compositionally biased region" description="Basic and acidic residues" evidence="7">
    <location>
        <begin position="932"/>
        <end position="949"/>
    </location>
</feature>
<evidence type="ECO:0000256" key="4">
    <source>
        <dbReference type="ARBA" id="ARBA00023157"/>
    </source>
</evidence>
<evidence type="ECO:0000259" key="9">
    <source>
        <dbReference type="PROSITE" id="PS50835"/>
    </source>
</evidence>
<evidence type="ECO:0000256" key="3">
    <source>
        <dbReference type="ARBA" id="ARBA00022737"/>
    </source>
</evidence>
<dbReference type="SUPFAM" id="SSF48726">
    <property type="entry name" value="Immunoglobulin"/>
    <property type="match status" value="12"/>
</dbReference>
<feature type="region of interest" description="Disordered" evidence="7">
    <location>
        <begin position="987"/>
        <end position="1008"/>
    </location>
</feature>
<feature type="compositionally biased region" description="Low complexity" evidence="7">
    <location>
        <begin position="788"/>
        <end position="804"/>
    </location>
</feature>
<dbReference type="Pfam" id="PF13855">
    <property type="entry name" value="LRR_8"/>
    <property type="match status" value="1"/>
</dbReference>
<name>A0A6J2UML0_CHACN</name>
<evidence type="ECO:0000256" key="1">
    <source>
        <dbReference type="ARBA" id="ARBA00022614"/>
    </source>
</evidence>
<dbReference type="SMART" id="SM00082">
    <property type="entry name" value="LRRCT"/>
    <property type="match status" value="1"/>
</dbReference>
<dbReference type="OrthoDB" id="10062932at2759"/>
<dbReference type="FunFam" id="2.60.40.10:FF:001377">
    <property type="entry name" value="Matrix remodeling associated 5"/>
    <property type="match status" value="1"/>
</dbReference>
<dbReference type="InterPro" id="IPR036179">
    <property type="entry name" value="Ig-like_dom_sf"/>
</dbReference>
<proteinExistence type="predicted"/>
<dbReference type="InterPro" id="IPR007110">
    <property type="entry name" value="Ig-like_dom"/>
</dbReference>
<dbReference type="SMART" id="SM00369">
    <property type="entry name" value="LRR_TYP"/>
    <property type="match status" value="5"/>
</dbReference>
<keyword evidence="4" id="KW-1015">Disulfide bond</keyword>
<feature type="domain" description="Ig-like" evidence="9">
    <location>
        <begin position="1769"/>
        <end position="1857"/>
    </location>
</feature>
<keyword evidence="3" id="KW-0677">Repeat</keyword>
<dbReference type="FunFam" id="2.60.40.10:FF:001402">
    <property type="entry name" value="Matrix remodeling associated 5"/>
    <property type="match status" value="1"/>
</dbReference>